<reference evidence="2 3" key="1">
    <citation type="submission" date="2012-08" db="EMBL/GenBank/DDBJ databases">
        <authorList>
            <person name="Harkins D.M."/>
            <person name="Durkin A.S."/>
            <person name="Selengut J.D."/>
            <person name="Sanka R."/>
            <person name="DePew J."/>
            <person name="Purushe J."/>
            <person name="Matthias M.A."/>
            <person name="Vinetz J.M."/>
            <person name="Sutton G.G."/>
            <person name="Nelson W.C."/>
            <person name="Fouts D.E."/>
        </authorList>
    </citation>
    <scope>NUCLEOTIDE SEQUENCE [LARGE SCALE GENOMIC DNA]</scope>
    <source>
        <strain evidence="2 3">MMD4847</strain>
    </source>
</reference>
<keyword evidence="3" id="KW-1185">Reference proteome</keyword>
<dbReference type="EMBL" id="AHOM02000005">
    <property type="protein sequence ID" value="EJZ42280.1"/>
    <property type="molecule type" value="Genomic_DNA"/>
</dbReference>
<sequence length="251" mass="29428">MKPPSLEILNRLQVRAGEKPVSGKVHKLILQFFTAKEGKFQPTVFASYRPALRKEGIRLFSMKFECPLCEDKKDFTHFRYSESINGFYEVCKECGITDYQGFIKFNKRRVQAGLPELTLAAYKKLKKTYHTRFGYLNPHIQRAIQKMIQVFGKKVLREERDCKYCADRKILALFTPEYKKKKIYFKCRVCTAIDQATRRAEARKKKKRAEEARIKKRMQTKDRSKVGRGRTTKAPQRRKRTAKIGLVSSGR</sequence>
<proteinExistence type="predicted"/>
<name>A0ABN0H939_9LEPT</name>
<dbReference type="RefSeq" id="WP_008591837.1">
    <property type="nucleotide sequence ID" value="NZ_AHOM02000005.1"/>
</dbReference>
<protein>
    <recommendedName>
        <fullName evidence="4">Transposase</fullName>
    </recommendedName>
</protein>
<feature type="region of interest" description="Disordered" evidence="1">
    <location>
        <begin position="201"/>
        <end position="251"/>
    </location>
</feature>
<comment type="caution">
    <text evidence="2">The sequence shown here is derived from an EMBL/GenBank/DDBJ whole genome shotgun (WGS) entry which is preliminary data.</text>
</comment>
<evidence type="ECO:0000313" key="3">
    <source>
        <dbReference type="Proteomes" id="UP000018720"/>
    </source>
</evidence>
<organism evidence="2 3">
    <name type="scientific">Leptospira licerasiae str. MMD4847</name>
    <dbReference type="NCBI Taxonomy" id="1049971"/>
    <lineage>
        <taxon>Bacteria</taxon>
        <taxon>Pseudomonadati</taxon>
        <taxon>Spirochaetota</taxon>
        <taxon>Spirochaetia</taxon>
        <taxon>Leptospirales</taxon>
        <taxon>Leptospiraceae</taxon>
        <taxon>Leptospira</taxon>
    </lineage>
</organism>
<evidence type="ECO:0000313" key="2">
    <source>
        <dbReference type="EMBL" id="EJZ42280.1"/>
    </source>
</evidence>
<accession>A0ABN0H939</accession>
<dbReference type="Proteomes" id="UP000018720">
    <property type="component" value="Unassembled WGS sequence"/>
</dbReference>
<feature type="compositionally biased region" description="Basic residues" evidence="1">
    <location>
        <begin position="226"/>
        <end position="242"/>
    </location>
</feature>
<evidence type="ECO:0008006" key="4">
    <source>
        <dbReference type="Google" id="ProtNLM"/>
    </source>
</evidence>
<feature type="compositionally biased region" description="Basic and acidic residues" evidence="1">
    <location>
        <begin position="208"/>
        <end position="225"/>
    </location>
</feature>
<gene>
    <name evidence="2" type="ORF">LEP1GSC178_0042</name>
</gene>
<evidence type="ECO:0000256" key="1">
    <source>
        <dbReference type="SAM" id="MobiDB-lite"/>
    </source>
</evidence>